<comment type="caution">
    <text evidence="1">The sequence shown here is derived from an EMBL/GenBank/DDBJ whole genome shotgun (WGS) entry which is preliminary data.</text>
</comment>
<accession>A0ABN1GP95</accession>
<gene>
    <name evidence="1" type="ORF">GCM10009547_17000</name>
</gene>
<keyword evidence="2" id="KW-1185">Reference proteome</keyword>
<evidence type="ECO:0000313" key="2">
    <source>
        <dbReference type="Proteomes" id="UP001500957"/>
    </source>
</evidence>
<sequence length="614" mass="65967">MGLAAGLSGSTAKADVPLIDQALADPFSAASHALDPGVIAHFPHDAVFSLSPELAALVGRATVSADEAAKLLSQRNASSGLAARPGVLPADTPEVGTKRLWPALDMVGKTSNSVPPFGLYLKEYTLQAKRENIEIWVASGTDDISTGTQFPAGDCRSVEADPTVVTPAQAQALADEFQDKQLPISSKYFSTAPPRDGTKGIGQLGLLGGPDFTGNGNSVVTLVDNVRDPNFYDFVNNRTYIAGFFAPIFNLITDRNVMTIDAFDWQHRTGANPKNEPDEDICKSRPARPRTYESVFIHEYQHLLHSYTNPNPSPVGLPFRSEDLWINEGLSDMAPMFAGYADPSITVDRIGAESHIFCFQGYGEKKGKGNANPNYCGGPENSLTLWEDQGGNSDILADYGNAWSFMIFLHDRYGPEMISALHRDPEFGLVSLQNLLNEFGEGVDAYDVLHDFQLMNLLDNIVSAKGVKLTGVDKARITSKLLKAQINYRYKAAYAAPGAAPNGADYVELLGPNGPLAGKDLKSLTFVGPATGPGDVPVENWMVRLVGIDAKGKRVLVRSFENATNLTLTAADLKEFAPFKTVIAVVSVDDLVGAHSGYVPYSLTVNDQLQPGGA</sequence>
<proteinExistence type="predicted"/>
<dbReference type="EMBL" id="BAAAHE010000012">
    <property type="protein sequence ID" value="GAA0615652.1"/>
    <property type="molecule type" value="Genomic_DNA"/>
</dbReference>
<reference evidence="1 2" key="1">
    <citation type="journal article" date="2019" name="Int. J. Syst. Evol. Microbiol.">
        <title>The Global Catalogue of Microorganisms (GCM) 10K type strain sequencing project: providing services to taxonomists for standard genome sequencing and annotation.</title>
        <authorList>
            <consortium name="The Broad Institute Genomics Platform"/>
            <consortium name="The Broad Institute Genome Sequencing Center for Infectious Disease"/>
            <person name="Wu L."/>
            <person name="Ma J."/>
        </authorList>
    </citation>
    <scope>NUCLEOTIDE SEQUENCE [LARGE SCALE GENOMIC DNA]</scope>
    <source>
        <strain evidence="1 2">JCM 10671</strain>
    </source>
</reference>
<evidence type="ECO:0000313" key="1">
    <source>
        <dbReference type="EMBL" id="GAA0615652.1"/>
    </source>
</evidence>
<dbReference type="Proteomes" id="UP001500957">
    <property type="component" value="Unassembled WGS sequence"/>
</dbReference>
<organism evidence="1 2">
    <name type="scientific">Sporichthya brevicatena</name>
    <dbReference type="NCBI Taxonomy" id="171442"/>
    <lineage>
        <taxon>Bacteria</taxon>
        <taxon>Bacillati</taxon>
        <taxon>Actinomycetota</taxon>
        <taxon>Actinomycetes</taxon>
        <taxon>Sporichthyales</taxon>
        <taxon>Sporichthyaceae</taxon>
        <taxon>Sporichthya</taxon>
    </lineage>
</organism>
<evidence type="ECO:0008006" key="3">
    <source>
        <dbReference type="Google" id="ProtNLM"/>
    </source>
</evidence>
<protein>
    <recommendedName>
        <fullName evidence="3">Extracellular metalloproteinase</fullName>
    </recommendedName>
</protein>
<name>A0ABN1GP95_9ACTN</name>